<accession>A0A0G1MMF7</accession>
<evidence type="ECO:0000313" key="1">
    <source>
        <dbReference type="EMBL" id="KKU09374.1"/>
    </source>
</evidence>
<comment type="caution">
    <text evidence="1">The sequence shown here is derived from an EMBL/GenBank/DDBJ whole genome shotgun (WGS) entry which is preliminary data.</text>
</comment>
<reference evidence="1 2" key="1">
    <citation type="journal article" date="2015" name="Nature">
        <title>rRNA introns, odd ribosomes, and small enigmatic genomes across a large radiation of phyla.</title>
        <authorList>
            <person name="Brown C.T."/>
            <person name="Hug L.A."/>
            <person name="Thomas B.C."/>
            <person name="Sharon I."/>
            <person name="Castelle C.J."/>
            <person name="Singh A."/>
            <person name="Wilkins M.J."/>
            <person name="Williams K.H."/>
            <person name="Banfield J.F."/>
        </authorList>
    </citation>
    <scope>NUCLEOTIDE SEQUENCE [LARGE SCALE GENOMIC DNA]</scope>
</reference>
<organism evidence="1 2">
    <name type="scientific">Candidatus Woesebacteria bacterium GW2011_GWB1_45_5</name>
    <dbReference type="NCBI Taxonomy" id="1618581"/>
    <lineage>
        <taxon>Bacteria</taxon>
        <taxon>Candidatus Woeseibacteriota</taxon>
    </lineage>
</organism>
<sequence length="186" mass="20907">MAGPEKKIVEFRPERAPLLRDLNNIDALTLRRLAENYSRTWANSGVYIEVDEAEKKIALFNPNHSYMILEPGTGIVIAQIHTIPAYADSIIDFVSRFSSHRAVVKAAGSEPPDNANFIVCFSLNCKPGYYIQTGTELTPLPRFVVENFPNPNSAYKIGYSFITADDTPKYNDEAMLKRYLKLLSSN</sequence>
<evidence type="ECO:0000313" key="2">
    <source>
        <dbReference type="Proteomes" id="UP000034329"/>
    </source>
</evidence>
<dbReference type="EMBL" id="LCLA01000042">
    <property type="protein sequence ID" value="KKU09374.1"/>
    <property type="molecule type" value="Genomic_DNA"/>
</dbReference>
<dbReference type="AlphaFoldDB" id="A0A0G1MMF7"/>
<protein>
    <submittedName>
        <fullName evidence="1">Uncharacterized protein</fullName>
    </submittedName>
</protein>
<dbReference type="Proteomes" id="UP000034329">
    <property type="component" value="Unassembled WGS sequence"/>
</dbReference>
<name>A0A0G1MMF7_9BACT</name>
<gene>
    <name evidence="1" type="ORF">UX13_C0042G0010</name>
</gene>
<proteinExistence type="predicted"/>
<feature type="non-terminal residue" evidence="1">
    <location>
        <position position="186"/>
    </location>
</feature>